<sequence length="128" mass="14865">MVVRSEEESVKANFEQYGTERHYLSGLLADACWHDLWVRPLFNAIVADPPYGIREKGRTIGKKPRKEHWTLVGSEHEQHFPEKQPYSLEKTFTDLCDLAAKTLVIGGKVSFWFPVILERYYIAERLPS</sequence>
<dbReference type="AlphaFoldDB" id="A0A183GX47"/>
<dbReference type="PANTHER" id="PTHR13370:SF3">
    <property type="entry name" value="TRNA (GUANINE(10)-N2)-METHYLTRANSFERASE HOMOLOG"/>
    <property type="match status" value="1"/>
</dbReference>
<dbReference type="OrthoDB" id="296065at2759"/>
<proteinExistence type="predicted"/>
<evidence type="ECO:0000256" key="1">
    <source>
        <dbReference type="ARBA" id="ARBA00022603"/>
    </source>
</evidence>
<evidence type="ECO:0000313" key="3">
    <source>
        <dbReference type="EMBL" id="VDP62331.1"/>
    </source>
</evidence>
<dbReference type="PROSITE" id="PS00092">
    <property type="entry name" value="N6_MTASE"/>
    <property type="match status" value="1"/>
</dbReference>
<dbReference type="InterPro" id="IPR002052">
    <property type="entry name" value="DNA_methylase_N6_adenine_CS"/>
</dbReference>
<dbReference type="EMBL" id="UZAH01042767">
    <property type="protein sequence ID" value="VDP62331.1"/>
    <property type="molecule type" value="Genomic_DNA"/>
</dbReference>
<evidence type="ECO:0000313" key="4">
    <source>
        <dbReference type="Proteomes" id="UP000050761"/>
    </source>
</evidence>
<dbReference type="GO" id="GO:0003676">
    <property type="term" value="F:nucleic acid binding"/>
    <property type="evidence" value="ECO:0007669"/>
    <property type="project" value="InterPro"/>
</dbReference>
<keyword evidence="1" id="KW-0489">Methyltransferase</keyword>
<dbReference type="Proteomes" id="UP000050761">
    <property type="component" value="Unassembled WGS sequence"/>
</dbReference>
<dbReference type="GO" id="GO:0008168">
    <property type="term" value="F:methyltransferase activity"/>
    <property type="evidence" value="ECO:0007669"/>
    <property type="project" value="UniProtKB-KW"/>
</dbReference>
<evidence type="ECO:0000313" key="5">
    <source>
        <dbReference type="WBParaSite" id="HPBE_0002726701-mRNA-1"/>
    </source>
</evidence>
<dbReference type="GO" id="GO:0032259">
    <property type="term" value="P:methylation"/>
    <property type="evidence" value="ECO:0007669"/>
    <property type="project" value="UniProtKB-KW"/>
</dbReference>
<keyword evidence="4" id="KW-1185">Reference proteome</keyword>
<reference evidence="3 4" key="1">
    <citation type="submission" date="2018-11" db="EMBL/GenBank/DDBJ databases">
        <authorList>
            <consortium name="Pathogen Informatics"/>
        </authorList>
    </citation>
    <scope>NUCLEOTIDE SEQUENCE [LARGE SCALE GENOMIC DNA]</scope>
</reference>
<dbReference type="WBParaSite" id="HPBE_0002726701-mRNA-1">
    <property type="protein sequence ID" value="HPBE_0002726701-mRNA-1"/>
    <property type="gene ID" value="HPBE_0002726701"/>
</dbReference>
<protein>
    <submittedName>
        <fullName evidence="5">UPF0020 domain-containing protein</fullName>
    </submittedName>
</protein>
<reference evidence="5" key="2">
    <citation type="submission" date="2019-09" db="UniProtKB">
        <authorList>
            <consortium name="WormBaseParasite"/>
        </authorList>
    </citation>
    <scope>IDENTIFICATION</scope>
</reference>
<dbReference type="PANTHER" id="PTHR13370">
    <property type="entry name" value="RNA METHYLASE-RELATED"/>
    <property type="match status" value="1"/>
</dbReference>
<dbReference type="GO" id="GO:0005737">
    <property type="term" value="C:cytoplasm"/>
    <property type="evidence" value="ECO:0007669"/>
    <property type="project" value="TreeGrafter"/>
</dbReference>
<keyword evidence="2" id="KW-0808">Transferase</keyword>
<name>A0A183GX47_HELPZ</name>
<gene>
    <name evidence="3" type="ORF">HPBE_LOCUS27266</name>
</gene>
<accession>A0A3P8EZD4</accession>
<evidence type="ECO:0000256" key="2">
    <source>
        <dbReference type="ARBA" id="ARBA00022679"/>
    </source>
</evidence>
<organism evidence="4 5">
    <name type="scientific">Heligmosomoides polygyrus</name>
    <name type="common">Parasitic roundworm</name>
    <dbReference type="NCBI Taxonomy" id="6339"/>
    <lineage>
        <taxon>Eukaryota</taxon>
        <taxon>Metazoa</taxon>
        <taxon>Ecdysozoa</taxon>
        <taxon>Nematoda</taxon>
        <taxon>Chromadorea</taxon>
        <taxon>Rhabditida</taxon>
        <taxon>Rhabditina</taxon>
        <taxon>Rhabditomorpha</taxon>
        <taxon>Strongyloidea</taxon>
        <taxon>Heligmosomidae</taxon>
        <taxon>Heligmosomoides</taxon>
    </lineage>
</organism>
<accession>A0A183GX47</accession>